<accession>A0ABQ2RY50</accession>
<evidence type="ECO:0000256" key="4">
    <source>
        <dbReference type="SAM" id="MobiDB-lite"/>
    </source>
</evidence>
<keyword evidence="3" id="KW-0378">Hydrolase</keyword>
<proteinExistence type="predicted"/>
<keyword evidence="7" id="KW-1185">Reference proteome</keyword>
<dbReference type="Proteomes" id="UP000634308">
    <property type="component" value="Unassembled WGS sequence"/>
</dbReference>
<dbReference type="RefSeq" id="WP_189066049.1">
    <property type="nucleotide sequence ID" value="NZ_BMQM01000027.1"/>
</dbReference>
<protein>
    <recommendedName>
        <fullName evidence="5">VRR-NUC domain-containing protein</fullName>
    </recommendedName>
</protein>
<comment type="caution">
    <text evidence="6">The sequence shown here is derived from an EMBL/GenBank/DDBJ whole genome shotgun (WGS) entry which is preliminary data.</text>
</comment>
<evidence type="ECO:0000313" key="7">
    <source>
        <dbReference type="Proteomes" id="UP000634308"/>
    </source>
</evidence>
<evidence type="ECO:0000259" key="5">
    <source>
        <dbReference type="SMART" id="SM00990"/>
    </source>
</evidence>
<sequence>MATLVAAHARQAPHPQPRGDTLNRFDDTFLQRYRRRHPHLFPGTPTHERPARGNGYVSEAAFQADAAEHLTLLGWEVQEGPKGSLGGGPVWYTAGWPDLTVYRTDGARRLWFAELKQPGNHPSDTQLACHARLRAAGFRVTVAYTLADLLAAAKEEL</sequence>
<organism evidence="6 7">
    <name type="scientific">Deinococcus seoulensis</name>
    <dbReference type="NCBI Taxonomy" id="1837379"/>
    <lineage>
        <taxon>Bacteria</taxon>
        <taxon>Thermotogati</taxon>
        <taxon>Deinococcota</taxon>
        <taxon>Deinococci</taxon>
        <taxon>Deinococcales</taxon>
        <taxon>Deinococcaceae</taxon>
        <taxon>Deinococcus</taxon>
    </lineage>
</organism>
<reference evidence="7" key="1">
    <citation type="journal article" date="2019" name="Int. J. Syst. Evol. Microbiol.">
        <title>The Global Catalogue of Microorganisms (GCM) 10K type strain sequencing project: providing services to taxonomists for standard genome sequencing and annotation.</title>
        <authorList>
            <consortium name="The Broad Institute Genomics Platform"/>
            <consortium name="The Broad Institute Genome Sequencing Center for Infectious Disease"/>
            <person name="Wu L."/>
            <person name="Ma J."/>
        </authorList>
    </citation>
    <scope>NUCLEOTIDE SEQUENCE [LARGE SCALE GENOMIC DNA]</scope>
    <source>
        <strain evidence="7">JCM 31404</strain>
    </source>
</reference>
<comment type="cofactor">
    <cofactor evidence="1">
        <name>Mg(2+)</name>
        <dbReference type="ChEBI" id="CHEBI:18420"/>
    </cofactor>
</comment>
<dbReference type="SMART" id="SM00990">
    <property type="entry name" value="VRR_NUC"/>
    <property type="match status" value="1"/>
</dbReference>
<dbReference type="InterPro" id="IPR011856">
    <property type="entry name" value="tRNA_endonuc-like_dom_sf"/>
</dbReference>
<feature type="domain" description="VRR-NUC" evidence="5">
    <location>
        <begin position="57"/>
        <end position="147"/>
    </location>
</feature>
<evidence type="ECO:0000313" key="6">
    <source>
        <dbReference type="EMBL" id="GGR68012.1"/>
    </source>
</evidence>
<evidence type="ECO:0000256" key="3">
    <source>
        <dbReference type="ARBA" id="ARBA00022801"/>
    </source>
</evidence>
<evidence type="ECO:0000256" key="1">
    <source>
        <dbReference type="ARBA" id="ARBA00001946"/>
    </source>
</evidence>
<keyword evidence="2" id="KW-0540">Nuclease</keyword>
<dbReference type="InterPro" id="IPR014883">
    <property type="entry name" value="VRR_NUC"/>
</dbReference>
<gene>
    <name evidence="6" type="ORF">GCM10008959_32620</name>
</gene>
<evidence type="ECO:0000256" key="2">
    <source>
        <dbReference type="ARBA" id="ARBA00022722"/>
    </source>
</evidence>
<feature type="compositionally biased region" description="Low complexity" evidence="4">
    <location>
        <begin position="1"/>
        <end position="13"/>
    </location>
</feature>
<dbReference type="Gene3D" id="3.40.1350.10">
    <property type="match status" value="1"/>
</dbReference>
<dbReference type="EMBL" id="BMQM01000027">
    <property type="protein sequence ID" value="GGR68012.1"/>
    <property type="molecule type" value="Genomic_DNA"/>
</dbReference>
<feature type="region of interest" description="Disordered" evidence="4">
    <location>
        <begin position="1"/>
        <end position="23"/>
    </location>
</feature>
<name>A0ABQ2RY50_9DEIO</name>